<organism evidence="1 2">
    <name type="scientific">Brassica campestris</name>
    <name type="common">Field mustard</name>
    <dbReference type="NCBI Taxonomy" id="3711"/>
    <lineage>
        <taxon>Eukaryota</taxon>
        <taxon>Viridiplantae</taxon>
        <taxon>Streptophyta</taxon>
        <taxon>Embryophyta</taxon>
        <taxon>Tracheophyta</taxon>
        <taxon>Spermatophyta</taxon>
        <taxon>Magnoliopsida</taxon>
        <taxon>eudicotyledons</taxon>
        <taxon>Gunneridae</taxon>
        <taxon>Pentapetalae</taxon>
        <taxon>rosids</taxon>
        <taxon>malvids</taxon>
        <taxon>Brassicales</taxon>
        <taxon>Brassicaceae</taxon>
        <taxon>Brassiceae</taxon>
        <taxon>Brassica</taxon>
    </lineage>
</organism>
<dbReference type="Proteomes" id="UP000694005">
    <property type="component" value="Chromosome A03"/>
</dbReference>
<sequence length="103" mass="11867">MLTDNMGFLNSKIATEQLNLNKNKKTNMSKRAHEARKKKGRVTHWFRYNRPVFLPYPTAWFVAVFRKIIIIHHHIIHEVGEGCICSLSGNNTSGRERGSNCVT</sequence>
<gene>
    <name evidence="1" type="ORF">BRAPAZ1V2_A03P59720.2</name>
</gene>
<proteinExistence type="predicted"/>
<protein>
    <submittedName>
        <fullName evidence="1">Uncharacterized protein</fullName>
    </submittedName>
</protein>
<dbReference type="Gramene" id="A03p59720.2_BraZ1">
    <property type="protein sequence ID" value="A03p59720.2_BraZ1.CDS.1"/>
    <property type="gene ID" value="A03g59720.2_BraZ1"/>
</dbReference>
<dbReference type="EMBL" id="LS974619">
    <property type="protein sequence ID" value="CAG7884629.1"/>
    <property type="molecule type" value="Genomic_DNA"/>
</dbReference>
<evidence type="ECO:0000313" key="1">
    <source>
        <dbReference type="EMBL" id="CAG7884629.1"/>
    </source>
</evidence>
<accession>A0A8D9GQM6</accession>
<reference evidence="1 2" key="1">
    <citation type="submission" date="2021-07" db="EMBL/GenBank/DDBJ databases">
        <authorList>
            <consortium name="Genoscope - CEA"/>
            <person name="William W."/>
        </authorList>
    </citation>
    <scope>NUCLEOTIDE SEQUENCE [LARGE SCALE GENOMIC DNA]</scope>
</reference>
<name>A0A8D9GQM6_BRACM</name>
<dbReference type="AlphaFoldDB" id="A0A8D9GQM6"/>
<evidence type="ECO:0000313" key="2">
    <source>
        <dbReference type="Proteomes" id="UP000694005"/>
    </source>
</evidence>